<dbReference type="InterPro" id="IPR052708">
    <property type="entry name" value="PxpC"/>
</dbReference>
<evidence type="ECO:0000256" key="1">
    <source>
        <dbReference type="ARBA" id="ARBA00022741"/>
    </source>
</evidence>
<keyword evidence="1" id="KW-0547">Nucleotide-binding</keyword>
<dbReference type="SUPFAM" id="SSF50891">
    <property type="entry name" value="Cyclophilin-like"/>
    <property type="match status" value="1"/>
</dbReference>
<evidence type="ECO:0000313" key="5">
    <source>
        <dbReference type="EMBL" id="APC97205.1"/>
    </source>
</evidence>
<feature type="domain" description="Carboxyltransferase" evidence="4">
    <location>
        <begin position="25"/>
        <end position="274"/>
    </location>
</feature>
<dbReference type="STRING" id="1542390.KX01_382"/>
<keyword evidence="2 5" id="KW-0378">Hydrolase</keyword>
<organism evidence="5 6">
    <name type="scientific">Francisella frigiditurris</name>
    <dbReference type="NCBI Taxonomy" id="1542390"/>
    <lineage>
        <taxon>Bacteria</taxon>
        <taxon>Pseudomonadati</taxon>
        <taxon>Pseudomonadota</taxon>
        <taxon>Gammaproteobacteria</taxon>
        <taxon>Thiotrichales</taxon>
        <taxon>Francisellaceae</taxon>
        <taxon>Francisella</taxon>
    </lineage>
</organism>
<dbReference type="InterPro" id="IPR003778">
    <property type="entry name" value="CT_A_B"/>
</dbReference>
<dbReference type="Gene3D" id="2.40.100.10">
    <property type="entry name" value="Cyclophilin-like"/>
    <property type="match status" value="1"/>
</dbReference>
<dbReference type="Pfam" id="PF02626">
    <property type="entry name" value="CT_A_B"/>
    <property type="match status" value="2"/>
</dbReference>
<gene>
    <name evidence="5" type="ORF">KX01_382</name>
</gene>
<dbReference type="GO" id="GO:0016787">
    <property type="term" value="F:hydrolase activity"/>
    <property type="evidence" value="ECO:0007669"/>
    <property type="project" value="UniProtKB-KW"/>
</dbReference>
<dbReference type="Proteomes" id="UP000182521">
    <property type="component" value="Chromosome"/>
</dbReference>
<evidence type="ECO:0000256" key="2">
    <source>
        <dbReference type="ARBA" id="ARBA00022801"/>
    </source>
</evidence>
<evidence type="ECO:0000256" key="3">
    <source>
        <dbReference type="ARBA" id="ARBA00022840"/>
    </source>
</evidence>
<reference evidence="6" key="1">
    <citation type="submission" date="2014-10" db="EMBL/GenBank/DDBJ databases">
        <authorList>
            <person name="Kuske C.R."/>
            <person name="Challacombe J.F."/>
            <person name="Daligault H.E."/>
            <person name="Davenport K.W."/>
            <person name="Johnson S.L."/>
            <person name="Siddaramappa S."/>
            <person name="Petersen J.M."/>
        </authorList>
    </citation>
    <scope>NUCLEOTIDE SEQUENCE [LARGE SCALE GENOMIC DNA]</scope>
    <source>
        <strain evidence="6">CA97-1460</strain>
    </source>
</reference>
<evidence type="ECO:0000313" key="6">
    <source>
        <dbReference type="Proteomes" id="UP000182521"/>
    </source>
</evidence>
<dbReference type="RefSeq" id="WP_071663378.1">
    <property type="nucleotide sequence ID" value="NZ_CP009654.1"/>
</dbReference>
<dbReference type="AlphaFoldDB" id="A0A1J0KTW5"/>
<sequence length="283" mass="32126">MTSNLFSVSGGLFFPVYLRNYGYQDKGISLMGAQDQTSFITAYNLFNKPETFEAIEMLYSGKVVANKDILYVLCGASYQETIRNVSESIQEKVEYNKINILKKGENLEFKGEKKGFRTMVFAVDNLEFNSDYLDIKRPKKLAEFIQENSKTKTIRVIKGPEFNVLEDDAFFNQVWQLSLQSSQMGISLDGESINSRKMQMISQPVADGCIQLSPSGPIVLMRHRQTVGGYPRIATVVEPDVDKLAQMPLGSRVKFKLITLEESFEIIKVYKELLDSICLDRGR</sequence>
<dbReference type="GO" id="GO:0005524">
    <property type="term" value="F:ATP binding"/>
    <property type="evidence" value="ECO:0007669"/>
    <property type="project" value="UniProtKB-KW"/>
</dbReference>
<dbReference type="SMART" id="SM00797">
    <property type="entry name" value="AHS2"/>
    <property type="match status" value="1"/>
</dbReference>
<name>A0A1J0KTW5_9GAMM</name>
<dbReference type="OrthoDB" id="9768696at2"/>
<proteinExistence type="predicted"/>
<keyword evidence="6" id="KW-1185">Reference proteome</keyword>
<dbReference type="EMBL" id="CP009654">
    <property type="protein sequence ID" value="APC97205.1"/>
    <property type="molecule type" value="Genomic_DNA"/>
</dbReference>
<evidence type="ECO:0000259" key="4">
    <source>
        <dbReference type="SMART" id="SM00797"/>
    </source>
</evidence>
<dbReference type="KEGG" id="frc:KX01_382"/>
<dbReference type="InterPro" id="IPR029000">
    <property type="entry name" value="Cyclophilin-like_dom_sf"/>
</dbReference>
<keyword evidence="3" id="KW-0067">ATP-binding</keyword>
<accession>A0A1J0KTW5</accession>
<dbReference type="PANTHER" id="PTHR43309">
    <property type="entry name" value="5-OXOPROLINASE SUBUNIT C"/>
    <property type="match status" value="1"/>
</dbReference>
<dbReference type="PANTHER" id="PTHR43309:SF5">
    <property type="entry name" value="5-OXOPROLINASE SUBUNIT C"/>
    <property type="match status" value="1"/>
</dbReference>
<protein>
    <submittedName>
        <fullName evidence="5">Allophanate hydrolase subunit 2 family protein</fullName>
    </submittedName>
</protein>